<dbReference type="SUPFAM" id="SSF56112">
    <property type="entry name" value="Protein kinase-like (PK-like)"/>
    <property type="match status" value="1"/>
</dbReference>
<dbReference type="Proteomes" id="UP000265618">
    <property type="component" value="Unassembled WGS sequence"/>
</dbReference>
<feature type="domain" description="Protein kinase" evidence="1">
    <location>
        <begin position="1"/>
        <end position="110"/>
    </location>
</feature>
<proteinExistence type="predicted"/>
<accession>A0A9K3D7Q2</accession>
<dbReference type="GO" id="GO:0005524">
    <property type="term" value="F:ATP binding"/>
    <property type="evidence" value="ECO:0007669"/>
    <property type="project" value="InterPro"/>
</dbReference>
<sequence length="110" mass="12884">ATDRVTGKVFAAKFQPICGIPGHLDWDARKRYKTPEAYNAFLDTDVGKQYQQRQRDLKRELVLLEGIHSPHVIRTFCHFRNTDAENEMVIIMELLEGENLQKYLLKHSNR</sequence>
<dbReference type="InterPro" id="IPR000719">
    <property type="entry name" value="Prot_kinase_dom"/>
</dbReference>
<dbReference type="InterPro" id="IPR011009">
    <property type="entry name" value="Kinase-like_dom_sf"/>
</dbReference>
<gene>
    <name evidence="2" type="ORF">KIPB_011227</name>
</gene>
<evidence type="ECO:0000313" key="3">
    <source>
        <dbReference type="Proteomes" id="UP000265618"/>
    </source>
</evidence>
<dbReference type="Gene3D" id="1.10.510.10">
    <property type="entry name" value="Transferase(Phosphotransferase) domain 1"/>
    <property type="match status" value="1"/>
</dbReference>
<feature type="non-terminal residue" evidence="2">
    <location>
        <position position="1"/>
    </location>
</feature>
<evidence type="ECO:0000313" key="2">
    <source>
        <dbReference type="EMBL" id="GIQ88879.1"/>
    </source>
</evidence>
<evidence type="ECO:0000259" key="1">
    <source>
        <dbReference type="PROSITE" id="PS50011"/>
    </source>
</evidence>
<dbReference type="AlphaFoldDB" id="A0A9K3D7Q2"/>
<name>A0A9K3D7Q2_9EUKA</name>
<dbReference type="EMBL" id="BDIP01004479">
    <property type="protein sequence ID" value="GIQ88879.1"/>
    <property type="molecule type" value="Genomic_DNA"/>
</dbReference>
<dbReference type="PROSITE" id="PS50011">
    <property type="entry name" value="PROTEIN_KINASE_DOM"/>
    <property type="match status" value="1"/>
</dbReference>
<keyword evidence="3" id="KW-1185">Reference proteome</keyword>
<dbReference type="GO" id="GO:0004672">
    <property type="term" value="F:protein kinase activity"/>
    <property type="evidence" value="ECO:0007669"/>
    <property type="project" value="InterPro"/>
</dbReference>
<reference evidence="2 3" key="1">
    <citation type="journal article" date="2018" name="PLoS ONE">
        <title>The draft genome of Kipferlia bialata reveals reductive genome evolution in fornicate parasites.</title>
        <authorList>
            <person name="Tanifuji G."/>
            <person name="Takabayashi S."/>
            <person name="Kume K."/>
            <person name="Takagi M."/>
            <person name="Nakayama T."/>
            <person name="Kamikawa R."/>
            <person name="Inagaki Y."/>
            <person name="Hashimoto T."/>
        </authorList>
    </citation>
    <scope>NUCLEOTIDE SEQUENCE [LARGE SCALE GENOMIC DNA]</scope>
    <source>
        <strain evidence="2">NY0173</strain>
    </source>
</reference>
<comment type="caution">
    <text evidence="2">The sequence shown here is derived from an EMBL/GenBank/DDBJ whole genome shotgun (WGS) entry which is preliminary data.</text>
</comment>
<dbReference type="OrthoDB" id="6513151at2759"/>
<organism evidence="2 3">
    <name type="scientific">Kipferlia bialata</name>
    <dbReference type="NCBI Taxonomy" id="797122"/>
    <lineage>
        <taxon>Eukaryota</taxon>
        <taxon>Metamonada</taxon>
        <taxon>Carpediemonas-like organisms</taxon>
        <taxon>Kipferlia</taxon>
    </lineage>
</organism>
<protein>
    <recommendedName>
        <fullName evidence="1">Protein kinase domain-containing protein</fullName>
    </recommendedName>
</protein>